<keyword evidence="2" id="KW-1185">Reference proteome</keyword>
<sequence>MPREALACSLPRCCQRITVRLIITLLRLCYCTRRAMARSIHLKCHLIKNHPLPTHGSCDAGVLRRERGCLFPDWAALIVTHNRLCELVTVTDGGELFRKRQISIVIPST</sequence>
<dbReference type="AlphaFoldDB" id="A0A6A5V5L4"/>
<protein>
    <submittedName>
        <fullName evidence="1">Uncharacterized protein</fullName>
    </submittedName>
</protein>
<dbReference type="EMBL" id="ML976687">
    <property type="protein sequence ID" value="KAF1972354.1"/>
    <property type="molecule type" value="Genomic_DNA"/>
</dbReference>
<accession>A0A6A5V5L4</accession>
<evidence type="ECO:0000313" key="1">
    <source>
        <dbReference type="EMBL" id="KAF1972354.1"/>
    </source>
</evidence>
<gene>
    <name evidence="1" type="ORF">BU23DRAFT_162290</name>
</gene>
<organism evidence="1 2">
    <name type="scientific">Bimuria novae-zelandiae CBS 107.79</name>
    <dbReference type="NCBI Taxonomy" id="1447943"/>
    <lineage>
        <taxon>Eukaryota</taxon>
        <taxon>Fungi</taxon>
        <taxon>Dikarya</taxon>
        <taxon>Ascomycota</taxon>
        <taxon>Pezizomycotina</taxon>
        <taxon>Dothideomycetes</taxon>
        <taxon>Pleosporomycetidae</taxon>
        <taxon>Pleosporales</taxon>
        <taxon>Massarineae</taxon>
        <taxon>Didymosphaeriaceae</taxon>
        <taxon>Bimuria</taxon>
    </lineage>
</organism>
<dbReference type="Proteomes" id="UP000800036">
    <property type="component" value="Unassembled WGS sequence"/>
</dbReference>
<proteinExistence type="predicted"/>
<evidence type="ECO:0000313" key="2">
    <source>
        <dbReference type="Proteomes" id="UP000800036"/>
    </source>
</evidence>
<name>A0A6A5V5L4_9PLEO</name>
<reference evidence="1" key="1">
    <citation type="journal article" date="2020" name="Stud. Mycol.">
        <title>101 Dothideomycetes genomes: a test case for predicting lifestyles and emergence of pathogens.</title>
        <authorList>
            <person name="Haridas S."/>
            <person name="Albert R."/>
            <person name="Binder M."/>
            <person name="Bloem J."/>
            <person name="Labutti K."/>
            <person name="Salamov A."/>
            <person name="Andreopoulos B."/>
            <person name="Baker S."/>
            <person name="Barry K."/>
            <person name="Bills G."/>
            <person name="Bluhm B."/>
            <person name="Cannon C."/>
            <person name="Castanera R."/>
            <person name="Culley D."/>
            <person name="Daum C."/>
            <person name="Ezra D."/>
            <person name="Gonzalez J."/>
            <person name="Henrissat B."/>
            <person name="Kuo A."/>
            <person name="Liang C."/>
            <person name="Lipzen A."/>
            <person name="Lutzoni F."/>
            <person name="Magnuson J."/>
            <person name="Mondo S."/>
            <person name="Nolan M."/>
            <person name="Ohm R."/>
            <person name="Pangilinan J."/>
            <person name="Park H.-J."/>
            <person name="Ramirez L."/>
            <person name="Alfaro M."/>
            <person name="Sun H."/>
            <person name="Tritt A."/>
            <person name="Yoshinaga Y."/>
            <person name="Zwiers L.-H."/>
            <person name="Turgeon B."/>
            <person name="Goodwin S."/>
            <person name="Spatafora J."/>
            <person name="Crous P."/>
            <person name="Grigoriev I."/>
        </authorList>
    </citation>
    <scope>NUCLEOTIDE SEQUENCE</scope>
    <source>
        <strain evidence="1">CBS 107.79</strain>
    </source>
</reference>